<dbReference type="SUPFAM" id="SSF52964">
    <property type="entry name" value="TolB, N-terminal domain"/>
    <property type="match status" value="1"/>
</dbReference>
<dbReference type="InterPro" id="IPR001279">
    <property type="entry name" value="Metallo-B-lactamas"/>
</dbReference>
<dbReference type="Pfam" id="PF17770">
    <property type="entry name" value="RNase_J_C"/>
    <property type="match status" value="1"/>
</dbReference>
<dbReference type="NCBIfam" id="NF008035">
    <property type="entry name" value="PRK10767.1"/>
    <property type="match status" value="1"/>
</dbReference>
<dbReference type="SUPFAM" id="SSF46565">
    <property type="entry name" value="Chaperone J-domain"/>
    <property type="match status" value="1"/>
</dbReference>
<dbReference type="PROSITE" id="PS00636">
    <property type="entry name" value="DNAJ_1"/>
    <property type="match status" value="1"/>
</dbReference>
<evidence type="ECO:0000256" key="1">
    <source>
        <dbReference type="ARBA" id="ARBA00004418"/>
    </source>
</evidence>
<dbReference type="InterPro" id="IPR011042">
    <property type="entry name" value="6-blade_b-propeller_TolB-like"/>
</dbReference>
<dbReference type="Gene3D" id="3.40.50.10710">
    <property type="entry name" value="Metallo-hydrolase/oxidoreductase"/>
    <property type="match status" value="1"/>
</dbReference>
<dbReference type="SMART" id="SM00271">
    <property type="entry name" value="DnaJ"/>
    <property type="match status" value="1"/>
</dbReference>
<keyword evidence="9" id="KW-0694">RNA-binding</keyword>
<dbReference type="InterPro" id="IPR036866">
    <property type="entry name" value="RibonucZ/Hydroxyglut_hydro"/>
</dbReference>
<dbReference type="Pfam" id="PF00753">
    <property type="entry name" value="Lactamase_B"/>
    <property type="match status" value="1"/>
</dbReference>
<dbReference type="FunFam" id="1.10.287.110:FF:000034">
    <property type="entry name" value="Chaperone protein DnaJ"/>
    <property type="match status" value="1"/>
</dbReference>
<dbReference type="InterPro" id="IPR011108">
    <property type="entry name" value="RMMBL"/>
</dbReference>
<dbReference type="Pfam" id="PF07521">
    <property type="entry name" value="RMMBL"/>
    <property type="match status" value="1"/>
</dbReference>
<dbReference type="CDD" id="cd10747">
    <property type="entry name" value="DnaJ_C"/>
    <property type="match status" value="1"/>
</dbReference>
<dbReference type="SUPFAM" id="SSF57938">
    <property type="entry name" value="DnaJ/Hsp40 cysteine-rich domain"/>
    <property type="match status" value="1"/>
</dbReference>
<dbReference type="GO" id="GO:0031072">
    <property type="term" value="F:heat shock protein binding"/>
    <property type="evidence" value="ECO:0007669"/>
    <property type="project" value="InterPro"/>
</dbReference>
<feature type="domain" description="CR-type" evidence="13">
    <location>
        <begin position="134"/>
        <end position="212"/>
    </location>
</feature>
<dbReference type="Proteomes" id="UP000838756">
    <property type="component" value="Unassembled WGS sequence"/>
</dbReference>
<dbReference type="GO" id="GO:0003723">
    <property type="term" value="F:RNA binding"/>
    <property type="evidence" value="ECO:0007669"/>
    <property type="project" value="UniProtKB-KW"/>
</dbReference>
<keyword evidence="5 11" id="KW-0863">Zinc-finger</keyword>
<dbReference type="InterPro" id="IPR036869">
    <property type="entry name" value="J_dom_sf"/>
</dbReference>
<dbReference type="CDD" id="cd06257">
    <property type="entry name" value="DnaJ"/>
    <property type="match status" value="1"/>
</dbReference>
<evidence type="ECO:0000256" key="5">
    <source>
        <dbReference type="ARBA" id="ARBA00022771"/>
    </source>
</evidence>
<evidence type="ECO:0000256" key="4">
    <source>
        <dbReference type="ARBA" id="ARBA00022737"/>
    </source>
</evidence>
<dbReference type="InterPro" id="IPR012724">
    <property type="entry name" value="DnaJ"/>
</dbReference>
<evidence type="ECO:0000256" key="9">
    <source>
        <dbReference type="ARBA" id="ARBA00022884"/>
    </source>
</evidence>
<dbReference type="InterPro" id="IPR002939">
    <property type="entry name" value="DnaJ_C"/>
</dbReference>
<evidence type="ECO:0000259" key="12">
    <source>
        <dbReference type="PROSITE" id="PS50076"/>
    </source>
</evidence>
<comment type="caution">
    <text evidence="14">The sequence shown here is derived from an EMBL/GenBank/DDBJ whole genome shotgun (WGS) entry which is preliminary data.</text>
</comment>
<evidence type="ECO:0000256" key="10">
    <source>
        <dbReference type="ARBA" id="ARBA00023186"/>
    </source>
</evidence>
<dbReference type="GO" id="GO:0006457">
    <property type="term" value="P:protein folding"/>
    <property type="evidence" value="ECO:0007669"/>
    <property type="project" value="InterPro"/>
</dbReference>
<keyword evidence="15" id="KW-1185">Reference proteome</keyword>
<dbReference type="InterPro" id="IPR011659">
    <property type="entry name" value="WD40"/>
</dbReference>
<dbReference type="SUPFAM" id="SSF49493">
    <property type="entry name" value="HSP40/DnaJ peptide-binding domain"/>
    <property type="match status" value="2"/>
</dbReference>
<keyword evidence="3 11" id="KW-0479">Metal-binding</keyword>
<dbReference type="Gene3D" id="3.40.50.10070">
    <property type="entry name" value="TolB, N-terminal domain"/>
    <property type="match status" value="1"/>
</dbReference>
<dbReference type="PROSITE" id="PS50076">
    <property type="entry name" value="DNAJ_2"/>
    <property type="match status" value="1"/>
</dbReference>
<dbReference type="GO" id="GO:0017038">
    <property type="term" value="P:protein import"/>
    <property type="evidence" value="ECO:0007669"/>
    <property type="project" value="InterPro"/>
</dbReference>
<keyword evidence="10" id="KW-0143">Chaperone</keyword>
<organism evidence="14 15">
    <name type="scientific">Pararge aegeria aegeria</name>
    <dbReference type="NCBI Taxonomy" id="348720"/>
    <lineage>
        <taxon>Eukaryota</taxon>
        <taxon>Metazoa</taxon>
        <taxon>Ecdysozoa</taxon>
        <taxon>Arthropoda</taxon>
        <taxon>Hexapoda</taxon>
        <taxon>Insecta</taxon>
        <taxon>Pterygota</taxon>
        <taxon>Neoptera</taxon>
        <taxon>Endopterygota</taxon>
        <taxon>Lepidoptera</taxon>
        <taxon>Glossata</taxon>
        <taxon>Ditrysia</taxon>
        <taxon>Papilionoidea</taxon>
        <taxon>Nymphalidae</taxon>
        <taxon>Satyrinae</taxon>
        <taxon>Satyrini</taxon>
        <taxon>Parargina</taxon>
        <taxon>Pararge</taxon>
    </lineage>
</organism>
<dbReference type="NCBIfam" id="TIGR02349">
    <property type="entry name" value="DnaJ_bact"/>
    <property type="match status" value="1"/>
</dbReference>
<feature type="zinc finger region" description="CR-type" evidence="11">
    <location>
        <begin position="134"/>
        <end position="212"/>
    </location>
</feature>
<dbReference type="GO" id="GO:0008270">
    <property type="term" value="F:zinc ion binding"/>
    <property type="evidence" value="ECO:0007669"/>
    <property type="project" value="UniProtKB-KW"/>
</dbReference>
<dbReference type="Gene3D" id="3.10.20.580">
    <property type="match status" value="1"/>
</dbReference>
<dbReference type="SUPFAM" id="SSF69304">
    <property type="entry name" value="Tricorn protease N-terminal domain"/>
    <property type="match status" value="1"/>
</dbReference>
<keyword evidence="6" id="KW-0378">Hydrolase</keyword>
<dbReference type="Pfam" id="PF00226">
    <property type="entry name" value="DnaJ"/>
    <property type="match status" value="1"/>
</dbReference>
<dbReference type="Gene3D" id="2.60.260.20">
    <property type="entry name" value="Urease metallochaperone UreE, N-terminal domain"/>
    <property type="match status" value="2"/>
</dbReference>
<reference evidence="14" key="1">
    <citation type="submission" date="2022-03" db="EMBL/GenBank/DDBJ databases">
        <authorList>
            <person name="Lindestad O."/>
        </authorList>
    </citation>
    <scope>NUCLEOTIDE SEQUENCE</scope>
</reference>
<dbReference type="CDD" id="cd10719">
    <property type="entry name" value="DnaJ_zf"/>
    <property type="match status" value="1"/>
</dbReference>
<gene>
    <name evidence="14" type="primary">jg7795</name>
    <name evidence="14" type="ORF">PAEG_LOCUS2509</name>
</gene>
<accession>A0A8S4QIR2</accession>
<dbReference type="SUPFAM" id="SSF56281">
    <property type="entry name" value="Metallo-hydrolase/oxidoreductase"/>
    <property type="match status" value="1"/>
</dbReference>
<dbReference type="InterPro" id="IPR001305">
    <property type="entry name" value="HSP_DnaJ_Cys-rich_dom"/>
</dbReference>
<proteinExistence type="inferred from homology"/>
<dbReference type="PROSITE" id="PS51188">
    <property type="entry name" value="ZF_CR"/>
    <property type="match status" value="1"/>
</dbReference>
<keyword evidence="4" id="KW-0677">Repeat</keyword>
<dbReference type="HAMAP" id="MF_01152">
    <property type="entry name" value="DnaJ"/>
    <property type="match status" value="1"/>
</dbReference>
<sequence length="1362" mass="151343">MNKKDYYDLLEVSRNASTDEIKKAYKKLALKYHPDRNPGNKEAEEKFKEVTAAYEVLSDSEKRAGYDRYGHDGASGGFDFSQAGGDFSDIFNDFFGGGFGGSTSRSRTKRSTTGVSGADLRYDLKITLEDAFKGIQAPIHYVTNIKCNTCQGTGSEGAIKPVQCNTCQGSGRIRTQQGFFTIERTCTTCYGEGEIIQNKCKKCGGSGRKRDEVNISVSIPKGIEEGAKVRVSGKGEAGARGGKSGDLYVCVKIATHQIFTRNRADLHCKVPIRMTLAVLGGEIDIQSIDGAKIKVKVPEGTQTGTKLRCREKGMPYMNSHARGDLYVQVIVETLNPKNLTQKQIELLKALEEEEHESVEQKSEGFFGKVEVLLSSHFNNLKLMNINKNEFLFLPLGGVGRIGMNVSLYHYQGKWIMIDLGIGFADETMPGVELLIADVDFIAQRKKDLLGIIITHAHEDHCGAVPHLWEDLQCPIYTTKFTVNFLKEKLKEFRLEGVVPVKEVDINGSINLGPFTVEFINVTHSIPEANSILISTEAGSALHTGDWKFDPKPVVGLISNIERLKEIGDKGDLLAAICDSTNILSKHDPESESEIYDNIYNIIKRSKKLVAVSLFASNVARIETISQAAKALNRKVVLLGRSLWRIVKVAQDSGYLTDSPEFLEAKEAVNFPREKLVLLCTGCQGEPLAATARLASKSHQAFKMQQGDTMIFSSKIIPGNETRAHNTLNAFIEMGVEVITEKTENVHASGHPVKAELREMYSLIKPKMSIPVHGEYIHTDAHVKFAKECGVKKAIMIAPGDIVNLENGEKVSSIDVDYFGIDGMLLRHPECSVIKMRERMRDAGAIVVTAVVNKKNKLLAKPKVFAPGVFEAQKDAAIMQKIIKKVESAFDSQPIKKIRNKIESSIFSILKEYLLKRPIIEVQIEQFNFKSKLFAEMKGGNARNLMKLFVQLVLFISLFIPYSTKAVLYVDIKKSNIGNIDLVVSKCACKTEVENELSESITKVIETNLSNCGLFNVKRDAKVESWKSDTVVTISLSEVSNRNLELSFRLSDSFTNRELLTQSVVFLAKDWRKISHLVSDLIHDRLIGEKGHFNTKITYIAEEKDSNYKSVRKIAVMNQDGSNIKYLTNGEKFVSTPRFSPNGKGIVYISYTNGKSYIILKNLKDNTESIISAFEGVISAPRFSPDGKSLFISHSLSGETNILSLDLSSKRTKKITKGSAISTSPSLSPDQKYMVFSSDISGSQQLYIIDFTKKSKKPKRISFGNGRYATPVWSPKGDLIAFTKIQSGKFYIGVMKPDGKEERLLSEGHKIESPAWLPNGREIIFTNAESPSNSKLYLVDLVKKNQKMVFTPTNASLPDWSYF</sequence>
<dbReference type="FunFam" id="2.10.230.10:FF:000002">
    <property type="entry name" value="Molecular chaperone DnaJ"/>
    <property type="match status" value="1"/>
</dbReference>
<evidence type="ECO:0000313" key="15">
    <source>
        <dbReference type="Proteomes" id="UP000838756"/>
    </source>
</evidence>
<evidence type="ECO:0000256" key="3">
    <source>
        <dbReference type="ARBA" id="ARBA00022723"/>
    </source>
</evidence>
<dbReference type="GO" id="GO:0004527">
    <property type="term" value="F:exonuclease activity"/>
    <property type="evidence" value="ECO:0007669"/>
    <property type="project" value="UniProtKB-KW"/>
</dbReference>
<dbReference type="Gene3D" id="3.60.15.10">
    <property type="entry name" value="Ribonuclease Z/Hydroxyacylglutathione hydrolase-like"/>
    <property type="match status" value="1"/>
</dbReference>
<evidence type="ECO:0000313" key="14">
    <source>
        <dbReference type="EMBL" id="CAH2210619.1"/>
    </source>
</evidence>
<name>A0A8S4QIR2_9NEOP</name>
<evidence type="ECO:0000256" key="7">
    <source>
        <dbReference type="ARBA" id="ARBA00022833"/>
    </source>
</evidence>
<dbReference type="Pfam" id="PF07676">
    <property type="entry name" value="PD40"/>
    <property type="match status" value="4"/>
</dbReference>
<dbReference type="GO" id="GO:0031123">
    <property type="term" value="P:RNA 3'-end processing"/>
    <property type="evidence" value="ECO:0007669"/>
    <property type="project" value="UniProtKB-ARBA"/>
</dbReference>
<feature type="domain" description="J" evidence="12">
    <location>
        <begin position="5"/>
        <end position="70"/>
    </location>
</feature>
<evidence type="ECO:0000256" key="2">
    <source>
        <dbReference type="ARBA" id="ARBA00022722"/>
    </source>
</evidence>
<dbReference type="Pfam" id="PF01556">
    <property type="entry name" value="DnaJ_C"/>
    <property type="match status" value="1"/>
</dbReference>
<dbReference type="InterPro" id="IPR001623">
    <property type="entry name" value="DnaJ_domain"/>
</dbReference>
<dbReference type="Gene3D" id="2.10.230.10">
    <property type="entry name" value="Heat shock protein DnaJ, cysteine-rich domain"/>
    <property type="match status" value="1"/>
</dbReference>
<dbReference type="Gene3D" id="2.120.10.30">
    <property type="entry name" value="TolB, C-terminal domain"/>
    <property type="match status" value="1"/>
</dbReference>
<protein>
    <submittedName>
        <fullName evidence="14">Jg7795 protein</fullName>
    </submittedName>
</protein>
<evidence type="ECO:0000256" key="6">
    <source>
        <dbReference type="ARBA" id="ARBA00022801"/>
    </source>
</evidence>
<dbReference type="InterPro" id="IPR041636">
    <property type="entry name" value="RNase_J_C"/>
</dbReference>
<dbReference type="CDD" id="cd07714">
    <property type="entry name" value="RNaseJ_MBL-fold"/>
    <property type="match status" value="1"/>
</dbReference>
<dbReference type="PRINTS" id="PR00625">
    <property type="entry name" value="JDOMAIN"/>
</dbReference>
<keyword evidence="2" id="KW-0540">Nuclease</keyword>
<dbReference type="InterPro" id="IPR036410">
    <property type="entry name" value="HSP_DnaJ_Cys-rich_dom_sf"/>
</dbReference>
<dbReference type="InterPro" id="IPR008971">
    <property type="entry name" value="HSP40/DnaJ_pept-bd"/>
</dbReference>
<dbReference type="Pfam" id="PF00684">
    <property type="entry name" value="DnaJ_CXXCXGXG"/>
    <property type="match status" value="1"/>
</dbReference>
<dbReference type="OrthoDB" id="10256793at2759"/>
<dbReference type="PANTHER" id="PTHR43694:SF1">
    <property type="entry name" value="RIBONUCLEASE J"/>
    <property type="match status" value="1"/>
</dbReference>
<evidence type="ECO:0000256" key="8">
    <source>
        <dbReference type="ARBA" id="ARBA00022839"/>
    </source>
</evidence>
<evidence type="ECO:0000256" key="11">
    <source>
        <dbReference type="PROSITE-ProRule" id="PRU00546"/>
    </source>
</evidence>
<dbReference type="GO" id="GO:0005524">
    <property type="term" value="F:ATP binding"/>
    <property type="evidence" value="ECO:0007669"/>
    <property type="project" value="InterPro"/>
</dbReference>
<keyword evidence="8" id="KW-0269">Exonuclease</keyword>
<dbReference type="InterPro" id="IPR014167">
    <property type="entry name" value="Tol-Pal_TolB"/>
</dbReference>
<dbReference type="Pfam" id="PF22505">
    <property type="entry name" value="RNase_J_b_CASP"/>
    <property type="match status" value="1"/>
</dbReference>
<dbReference type="InterPro" id="IPR018253">
    <property type="entry name" value="DnaJ_domain_CS"/>
</dbReference>
<dbReference type="InterPro" id="IPR055132">
    <property type="entry name" value="RNase_J_b_CASP"/>
</dbReference>
<keyword evidence="7 11" id="KW-0862">Zinc</keyword>
<dbReference type="InterPro" id="IPR042173">
    <property type="entry name" value="RNase_J_2"/>
</dbReference>
<dbReference type="SMART" id="SM00849">
    <property type="entry name" value="Lactamase_B"/>
    <property type="match status" value="1"/>
</dbReference>
<comment type="subcellular location">
    <subcellularLocation>
        <location evidence="1">Periplasm</location>
    </subcellularLocation>
</comment>
<dbReference type="HAMAP" id="MF_00671">
    <property type="entry name" value="TolB"/>
    <property type="match status" value="1"/>
</dbReference>
<dbReference type="FunFam" id="2.60.260.20:FF:000005">
    <property type="entry name" value="Chaperone protein dnaJ 1, mitochondrial"/>
    <property type="match status" value="1"/>
</dbReference>
<dbReference type="GO" id="GO:0051082">
    <property type="term" value="F:unfolded protein binding"/>
    <property type="evidence" value="ECO:0007669"/>
    <property type="project" value="InterPro"/>
</dbReference>
<evidence type="ECO:0000259" key="13">
    <source>
        <dbReference type="PROSITE" id="PS51188"/>
    </source>
</evidence>
<dbReference type="Gene3D" id="1.10.287.110">
    <property type="entry name" value="DnaJ domain"/>
    <property type="match status" value="1"/>
</dbReference>
<dbReference type="GO" id="GO:0009408">
    <property type="term" value="P:response to heat"/>
    <property type="evidence" value="ECO:0007669"/>
    <property type="project" value="InterPro"/>
</dbReference>
<dbReference type="PANTHER" id="PTHR43694">
    <property type="entry name" value="RIBONUCLEASE J"/>
    <property type="match status" value="1"/>
</dbReference>
<dbReference type="EMBL" id="CAKXAJ010007913">
    <property type="protein sequence ID" value="CAH2210619.1"/>
    <property type="molecule type" value="Genomic_DNA"/>
</dbReference>